<dbReference type="NCBIfam" id="TIGR01653">
    <property type="entry name" value="lactococcin_972"/>
    <property type="match status" value="1"/>
</dbReference>
<evidence type="ECO:0000313" key="3">
    <source>
        <dbReference type="Proteomes" id="UP001589532"/>
    </source>
</evidence>
<feature type="signal peptide" evidence="1">
    <location>
        <begin position="1"/>
        <end position="28"/>
    </location>
</feature>
<name>A0ABV5RS20_9ACTN</name>
<dbReference type="Gene3D" id="2.60.40.2850">
    <property type="match status" value="1"/>
</dbReference>
<organism evidence="2 3">
    <name type="scientific">Nonomuraea helvata</name>
    <dbReference type="NCBI Taxonomy" id="37484"/>
    <lineage>
        <taxon>Bacteria</taxon>
        <taxon>Bacillati</taxon>
        <taxon>Actinomycetota</taxon>
        <taxon>Actinomycetes</taxon>
        <taxon>Streptosporangiales</taxon>
        <taxon>Streptosporangiaceae</taxon>
        <taxon>Nonomuraea</taxon>
    </lineage>
</organism>
<sequence>MRKTFKRSLVMVAAIGAVVLGGVSAAVAAEGTDEPTEGSVLMTPGDVSAQTVKRIGGGTWNYGTHVTNGYSDYLHNRKCHGSSTSSGHHYNADHDVAKGNWAQSKVWRDGSAGIKAFWTNTGNC</sequence>
<dbReference type="RefSeq" id="WP_345001572.1">
    <property type="nucleotide sequence ID" value="NZ_BAAAXV010000009.1"/>
</dbReference>
<dbReference type="Pfam" id="PF09683">
    <property type="entry name" value="Lactococcin_972"/>
    <property type="match status" value="1"/>
</dbReference>
<feature type="chain" id="PRO_5045729835" evidence="1">
    <location>
        <begin position="29"/>
        <end position="124"/>
    </location>
</feature>
<dbReference type="InterPro" id="IPR006540">
    <property type="entry name" value="Lactococcin_972"/>
</dbReference>
<reference evidence="2 3" key="1">
    <citation type="submission" date="2024-09" db="EMBL/GenBank/DDBJ databases">
        <authorList>
            <person name="Sun Q."/>
            <person name="Mori K."/>
        </authorList>
    </citation>
    <scope>NUCLEOTIDE SEQUENCE [LARGE SCALE GENOMIC DNA]</scope>
    <source>
        <strain evidence="2 3">JCM 3143</strain>
    </source>
</reference>
<accession>A0ABV5RS20</accession>
<evidence type="ECO:0000313" key="2">
    <source>
        <dbReference type="EMBL" id="MFB9622219.1"/>
    </source>
</evidence>
<protein>
    <submittedName>
        <fullName evidence="2">Lactococcin 972 family bacteriocin</fullName>
    </submittedName>
</protein>
<dbReference type="Proteomes" id="UP001589532">
    <property type="component" value="Unassembled WGS sequence"/>
</dbReference>
<keyword evidence="1" id="KW-0732">Signal</keyword>
<dbReference type="EMBL" id="JBHMBW010000002">
    <property type="protein sequence ID" value="MFB9622219.1"/>
    <property type="molecule type" value="Genomic_DNA"/>
</dbReference>
<gene>
    <name evidence="2" type="ORF">ACFFSA_03920</name>
</gene>
<comment type="caution">
    <text evidence="2">The sequence shown here is derived from an EMBL/GenBank/DDBJ whole genome shotgun (WGS) entry which is preliminary data.</text>
</comment>
<proteinExistence type="predicted"/>
<keyword evidence="3" id="KW-1185">Reference proteome</keyword>
<evidence type="ECO:0000256" key="1">
    <source>
        <dbReference type="SAM" id="SignalP"/>
    </source>
</evidence>